<keyword evidence="7" id="KW-0143">Chaperone</keyword>
<organism evidence="10 11">
    <name type="scientific">Parvularcula mediterranea</name>
    <dbReference type="NCBI Taxonomy" id="2732508"/>
    <lineage>
        <taxon>Bacteria</taxon>
        <taxon>Pseudomonadati</taxon>
        <taxon>Pseudomonadota</taxon>
        <taxon>Alphaproteobacteria</taxon>
        <taxon>Parvularculales</taxon>
        <taxon>Parvularculaceae</taxon>
        <taxon>Parvularcula</taxon>
    </lineage>
</organism>
<keyword evidence="4" id="KW-0812">Transmembrane</keyword>
<sequence>MASEEDVLLREVDEDLSRDQTFDRLRKYRTPLIAGAVLVLGGVAGNEIWSTSKENAVSSAAQAYVPLSFGAEGEVPAGELTNFANETGGGYAVLASLRAAAQLGAEGDLERAEELYAKVYEDDGLSAPLRDLARLRAAYLLFDNKTNRAADIAAQVESEAFRFHAEELTSAAALKNGQYAAARAGFRALSAQDGVPPSLQQRADLYAAVADAAANGSQLTPPESTQSFIERLGEQLGTSGASVTDAPALPELPELGALAEQAAAAEAAAVAAAEDAAEGAEEETEEGEQP</sequence>
<evidence type="ECO:0000256" key="4">
    <source>
        <dbReference type="ARBA" id="ARBA00022692"/>
    </source>
</evidence>
<proteinExistence type="predicted"/>
<dbReference type="PANTHER" id="PTHR38035">
    <property type="entry name" value="UPF0070 PROTEIN YFGM"/>
    <property type="match status" value="1"/>
</dbReference>
<comment type="caution">
    <text evidence="10">The sequence shown here is derived from an EMBL/GenBank/DDBJ whole genome shotgun (WGS) entry which is preliminary data.</text>
</comment>
<accession>A0A7Y3W4F2</accession>
<evidence type="ECO:0000256" key="7">
    <source>
        <dbReference type="ARBA" id="ARBA00023186"/>
    </source>
</evidence>
<evidence type="ECO:0000256" key="2">
    <source>
        <dbReference type="ARBA" id="ARBA00004236"/>
    </source>
</evidence>
<keyword evidence="11" id="KW-1185">Reference proteome</keyword>
<gene>
    <name evidence="10" type="ORF">HK107_03875</name>
</gene>
<keyword evidence="5" id="KW-1133">Transmembrane helix</keyword>
<dbReference type="GO" id="GO:0005886">
    <property type="term" value="C:plasma membrane"/>
    <property type="evidence" value="ECO:0007669"/>
    <property type="project" value="UniProtKB-SubCell"/>
</dbReference>
<dbReference type="EMBL" id="JABFCX010000002">
    <property type="protein sequence ID" value="NNU15459.1"/>
    <property type="molecule type" value="Genomic_DNA"/>
</dbReference>
<dbReference type="GO" id="GO:0044877">
    <property type="term" value="F:protein-containing complex binding"/>
    <property type="evidence" value="ECO:0007669"/>
    <property type="project" value="InterPro"/>
</dbReference>
<evidence type="ECO:0000313" key="11">
    <source>
        <dbReference type="Proteomes" id="UP000536835"/>
    </source>
</evidence>
<dbReference type="PANTHER" id="PTHR38035:SF1">
    <property type="entry name" value="ANCILLARY SECYEG TRANSLOCON SUBUNIT"/>
    <property type="match status" value="1"/>
</dbReference>
<evidence type="ECO:0000259" key="9">
    <source>
        <dbReference type="Pfam" id="PF09976"/>
    </source>
</evidence>
<feature type="domain" description="Ancillary SecYEG translocon subunit/Cell division coordinator CpoB TPR" evidence="9">
    <location>
        <begin position="27"/>
        <end position="188"/>
    </location>
</feature>
<dbReference type="Pfam" id="PF09976">
    <property type="entry name" value="TPR_21"/>
    <property type="match status" value="1"/>
</dbReference>
<dbReference type="RefSeq" id="WP_173196945.1">
    <property type="nucleotide sequence ID" value="NZ_JABFCX010000002.1"/>
</dbReference>
<dbReference type="InterPro" id="IPR026039">
    <property type="entry name" value="YfgM"/>
</dbReference>
<evidence type="ECO:0000313" key="10">
    <source>
        <dbReference type="EMBL" id="NNU15459.1"/>
    </source>
</evidence>
<evidence type="ECO:0000256" key="6">
    <source>
        <dbReference type="ARBA" id="ARBA00023136"/>
    </source>
</evidence>
<comment type="subcellular location">
    <subcellularLocation>
        <location evidence="2">Cell membrane</location>
    </subcellularLocation>
    <subcellularLocation>
        <location evidence="1">Membrane</location>
        <topology evidence="1">Single-pass membrane protein</topology>
    </subcellularLocation>
</comment>
<dbReference type="AlphaFoldDB" id="A0A7Y3W4F2"/>
<feature type="compositionally biased region" description="Acidic residues" evidence="8">
    <location>
        <begin position="275"/>
        <end position="290"/>
    </location>
</feature>
<feature type="region of interest" description="Disordered" evidence="8">
    <location>
        <begin position="269"/>
        <end position="290"/>
    </location>
</feature>
<evidence type="ECO:0000256" key="5">
    <source>
        <dbReference type="ARBA" id="ARBA00022989"/>
    </source>
</evidence>
<protein>
    <submittedName>
        <fullName evidence="10">Tetratricopeptide repeat protein</fullName>
    </submittedName>
</protein>
<keyword evidence="3" id="KW-1003">Cell membrane</keyword>
<dbReference type="InterPro" id="IPR018704">
    <property type="entry name" value="SecYEG/CpoB_TPR"/>
</dbReference>
<reference evidence="10 11" key="1">
    <citation type="submission" date="2020-05" db="EMBL/GenBank/DDBJ databases">
        <title>Parvularcula mediterraneae sp. nov., isolated from polypropylene straw from shallow seawater of the seashore of Laganas in Zakynthos island, Greece.</title>
        <authorList>
            <person name="Szabo I."/>
            <person name="Al-Omari J."/>
            <person name="Rado J."/>
            <person name="Szerdahelyi G.S."/>
        </authorList>
    </citation>
    <scope>NUCLEOTIDE SEQUENCE [LARGE SCALE GENOMIC DNA]</scope>
    <source>
        <strain evidence="10 11">ZS-1/3</strain>
    </source>
</reference>
<evidence type="ECO:0000256" key="3">
    <source>
        <dbReference type="ARBA" id="ARBA00022475"/>
    </source>
</evidence>
<name>A0A7Y3W4F2_9PROT</name>
<keyword evidence="6" id="KW-0472">Membrane</keyword>
<evidence type="ECO:0000256" key="1">
    <source>
        <dbReference type="ARBA" id="ARBA00004167"/>
    </source>
</evidence>
<evidence type="ECO:0000256" key="8">
    <source>
        <dbReference type="SAM" id="MobiDB-lite"/>
    </source>
</evidence>
<dbReference type="Proteomes" id="UP000536835">
    <property type="component" value="Unassembled WGS sequence"/>
</dbReference>